<dbReference type="GO" id="GO:0005737">
    <property type="term" value="C:cytoplasm"/>
    <property type="evidence" value="ECO:0007669"/>
    <property type="project" value="UniProtKB-SubCell"/>
</dbReference>
<dbReference type="Pfam" id="PF01135">
    <property type="entry name" value="PCMT"/>
    <property type="match status" value="1"/>
</dbReference>
<evidence type="ECO:0000313" key="8">
    <source>
        <dbReference type="EMBL" id="QDT16828.1"/>
    </source>
</evidence>
<dbReference type="GO" id="GO:0004719">
    <property type="term" value="F:protein-L-isoaspartate (D-aspartate) O-methyltransferase activity"/>
    <property type="evidence" value="ECO:0007669"/>
    <property type="project" value="UniProtKB-UniRule"/>
</dbReference>
<evidence type="ECO:0000256" key="4">
    <source>
        <dbReference type="ARBA" id="ARBA00022603"/>
    </source>
</evidence>
<dbReference type="CDD" id="cd02440">
    <property type="entry name" value="AdoMet_MTases"/>
    <property type="match status" value="1"/>
</dbReference>
<dbReference type="SUPFAM" id="SSF53335">
    <property type="entry name" value="S-adenosyl-L-methionine-dependent methyltransferases"/>
    <property type="match status" value="1"/>
</dbReference>
<keyword evidence="6 7" id="KW-0949">S-adenosyl-L-methionine</keyword>
<keyword evidence="9" id="KW-1185">Reference proteome</keyword>
<keyword evidence="4 7" id="KW-0489">Methyltransferase</keyword>
<organism evidence="8 9">
    <name type="scientific">Alienimonas californiensis</name>
    <dbReference type="NCBI Taxonomy" id="2527989"/>
    <lineage>
        <taxon>Bacteria</taxon>
        <taxon>Pseudomonadati</taxon>
        <taxon>Planctomycetota</taxon>
        <taxon>Planctomycetia</taxon>
        <taxon>Planctomycetales</taxon>
        <taxon>Planctomycetaceae</taxon>
        <taxon>Alienimonas</taxon>
    </lineage>
</organism>
<gene>
    <name evidence="8" type="primary">pcm_2</name>
    <name evidence="7" type="synonym">pcm</name>
    <name evidence="8" type="ORF">CA12_29350</name>
</gene>
<dbReference type="Proteomes" id="UP000318741">
    <property type="component" value="Chromosome"/>
</dbReference>
<keyword evidence="5 7" id="KW-0808">Transferase</keyword>
<dbReference type="PANTHER" id="PTHR11579:SF0">
    <property type="entry name" value="PROTEIN-L-ISOASPARTATE(D-ASPARTATE) O-METHYLTRANSFERASE"/>
    <property type="match status" value="1"/>
</dbReference>
<protein>
    <recommendedName>
        <fullName evidence="7">Protein-L-isoaspartate O-methyltransferase</fullName>
        <ecNumber evidence="7">2.1.1.77</ecNumber>
    </recommendedName>
    <alternativeName>
        <fullName evidence="7">L-isoaspartyl protein carboxyl methyltransferase</fullName>
    </alternativeName>
    <alternativeName>
        <fullName evidence="7">Protein L-isoaspartyl methyltransferase</fullName>
    </alternativeName>
    <alternativeName>
        <fullName evidence="7">Protein-beta-aspartate methyltransferase</fullName>
        <shortName evidence="7">PIMT</shortName>
    </alternativeName>
</protein>
<evidence type="ECO:0000256" key="1">
    <source>
        <dbReference type="ARBA" id="ARBA00004496"/>
    </source>
</evidence>
<dbReference type="GO" id="GO:0030091">
    <property type="term" value="P:protein repair"/>
    <property type="evidence" value="ECO:0007669"/>
    <property type="project" value="UniProtKB-UniRule"/>
</dbReference>
<dbReference type="KEGG" id="acaf:CA12_29350"/>
<dbReference type="InterPro" id="IPR029063">
    <property type="entry name" value="SAM-dependent_MTases_sf"/>
</dbReference>
<evidence type="ECO:0000256" key="2">
    <source>
        <dbReference type="ARBA" id="ARBA00005369"/>
    </source>
</evidence>
<dbReference type="PANTHER" id="PTHR11579">
    <property type="entry name" value="PROTEIN-L-ISOASPARTATE O-METHYLTRANSFERASE"/>
    <property type="match status" value="1"/>
</dbReference>
<dbReference type="RefSeq" id="WP_145359755.1">
    <property type="nucleotide sequence ID" value="NZ_CP036265.1"/>
</dbReference>
<feature type="active site" evidence="7">
    <location>
        <position position="63"/>
    </location>
</feature>
<dbReference type="HAMAP" id="MF_00090">
    <property type="entry name" value="PIMT"/>
    <property type="match status" value="1"/>
</dbReference>
<dbReference type="NCBIfam" id="TIGR00080">
    <property type="entry name" value="pimt"/>
    <property type="match status" value="1"/>
</dbReference>
<evidence type="ECO:0000256" key="5">
    <source>
        <dbReference type="ARBA" id="ARBA00022679"/>
    </source>
</evidence>
<comment type="subcellular location">
    <subcellularLocation>
        <location evidence="1 7">Cytoplasm</location>
    </subcellularLocation>
</comment>
<keyword evidence="3 7" id="KW-0963">Cytoplasm</keyword>
<name>A0A517PBR8_9PLAN</name>
<comment type="function">
    <text evidence="7">Catalyzes the methyl esterification of L-isoaspartyl residues in peptides and proteins that result from spontaneous decomposition of normal L-aspartyl and L-asparaginyl residues. It plays a role in the repair and/or degradation of damaged proteins.</text>
</comment>
<comment type="similarity">
    <text evidence="2 7">Belongs to the methyltransferase superfamily. L-isoaspartyl/D-aspartyl protein methyltransferase family.</text>
</comment>
<dbReference type="InterPro" id="IPR000682">
    <property type="entry name" value="PCMT"/>
</dbReference>
<dbReference type="Gene3D" id="3.40.50.150">
    <property type="entry name" value="Vaccinia Virus protein VP39"/>
    <property type="match status" value="1"/>
</dbReference>
<evidence type="ECO:0000256" key="6">
    <source>
        <dbReference type="ARBA" id="ARBA00022691"/>
    </source>
</evidence>
<accession>A0A517PBR8</accession>
<evidence type="ECO:0000256" key="3">
    <source>
        <dbReference type="ARBA" id="ARBA00022490"/>
    </source>
</evidence>
<dbReference type="AlphaFoldDB" id="A0A517PBR8"/>
<dbReference type="OrthoDB" id="9772751at2"/>
<dbReference type="EMBL" id="CP036265">
    <property type="protein sequence ID" value="QDT16828.1"/>
    <property type="molecule type" value="Genomic_DNA"/>
</dbReference>
<evidence type="ECO:0000313" key="9">
    <source>
        <dbReference type="Proteomes" id="UP000318741"/>
    </source>
</evidence>
<proteinExistence type="inferred from homology"/>
<sequence>MPADAATPEAAAFAETLRGRGITDERVIAAVAAVDRATLMPPEQRSTAWVDAARPIGAGQTISQPSLVAMMTAALELTGDETVLEIGTGSGYQAAILAQLCRRVVTVERLPELAEPARQALGDAGVDNVTFRTGDGTLGAPDDGPYDAIVVTAAAPDVPPALVEQLAEGGRLVIPVGDRFMQDLLRVRKTADGTEREVLCGCRFVPLIGEQGWSEE</sequence>
<dbReference type="FunFam" id="3.40.50.150:FF:000010">
    <property type="entry name" value="Protein-L-isoaspartate O-methyltransferase"/>
    <property type="match status" value="1"/>
</dbReference>
<dbReference type="EC" id="2.1.1.77" evidence="7"/>
<comment type="catalytic activity">
    <reaction evidence="7">
        <text>[protein]-L-isoaspartate + S-adenosyl-L-methionine = [protein]-L-isoaspartate alpha-methyl ester + S-adenosyl-L-homocysteine</text>
        <dbReference type="Rhea" id="RHEA:12705"/>
        <dbReference type="Rhea" id="RHEA-COMP:12143"/>
        <dbReference type="Rhea" id="RHEA-COMP:12144"/>
        <dbReference type="ChEBI" id="CHEBI:57856"/>
        <dbReference type="ChEBI" id="CHEBI:59789"/>
        <dbReference type="ChEBI" id="CHEBI:90596"/>
        <dbReference type="ChEBI" id="CHEBI:90598"/>
        <dbReference type="EC" id="2.1.1.77"/>
    </reaction>
</comment>
<dbReference type="NCBIfam" id="NF001453">
    <property type="entry name" value="PRK00312.1"/>
    <property type="match status" value="1"/>
</dbReference>
<dbReference type="GO" id="GO:0032259">
    <property type="term" value="P:methylation"/>
    <property type="evidence" value="ECO:0007669"/>
    <property type="project" value="UniProtKB-KW"/>
</dbReference>
<evidence type="ECO:0000256" key="7">
    <source>
        <dbReference type="HAMAP-Rule" id="MF_00090"/>
    </source>
</evidence>
<reference evidence="8 9" key="1">
    <citation type="submission" date="2019-02" db="EMBL/GenBank/DDBJ databases">
        <title>Deep-cultivation of Planctomycetes and their phenomic and genomic characterization uncovers novel biology.</title>
        <authorList>
            <person name="Wiegand S."/>
            <person name="Jogler M."/>
            <person name="Boedeker C."/>
            <person name="Pinto D."/>
            <person name="Vollmers J."/>
            <person name="Rivas-Marin E."/>
            <person name="Kohn T."/>
            <person name="Peeters S.H."/>
            <person name="Heuer A."/>
            <person name="Rast P."/>
            <person name="Oberbeckmann S."/>
            <person name="Bunk B."/>
            <person name="Jeske O."/>
            <person name="Meyerdierks A."/>
            <person name="Storesund J.E."/>
            <person name="Kallscheuer N."/>
            <person name="Luecker S."/>
            <person name="Lage O.M."/>
            <person name="Pohl T."/>
            <person name="Merkel B.J."/>
            <person name="Hornburger P."/>
            <person name="Mueller R.-W."/>
            <person name="Bruemmer F."/>
            <person name="Labrenz M."/>
            <person name="Spormann A.M."/>
            <person name="Op den Camp H."/>
            <person name="Overmann J."/>
            <person name="Amann R."/>
            <person name="Jetten M.S.M."/>
            <person name="Mascher T."/>
            <person name="Medema M.H."/>
            <person name="Devos D.P."/>
            <person name="Kaster A.-K."/>
            <person name="Ovreas L."/>
            <person name="Rohde M."/>
            <person name="Galperin M.Y."/>
            <person name="Jogler C."/>
        </authorList>
    </citation>
    <scope>NUCLEOTIDE SEQUENCE [LARGE SCALE GENOMIC DNA]</scope>
    <source>
        <strain evidence="8 9">CA12</strain>
    </source>
</reference>